<dbReference type="EMBL" id="ACKV01000008">
    <property type="protein sequence ID" value="EEJ43138.1"/>
    <property type="molecule type" value="Genomic_DNA"/>
</dbReference>
<dbReference type="HOGENOM" id="CLU_078912_3_0_9"/>
<name>C2KHS6_LEUMC</name>
<organism evidence="11 12">
    <name type="scientific">Leuconostoc mesenteroides subsp. cremoris ATCC 19254</name>
    <dbReference type="NCBI Taxonomy" id="586220"/>
    <lineage>
        <taxon>Bacteria</taxon>
        <taxon>Bacillati</taxon>
        <taxon>Bacillota</taxon>
        <taxon>Bacilli</taxon>
        <taxon>Lactobacillales</taxon>
        <taxon>Lactobacillaceae</taxon>
        <taxon>Leuconostoc</taxon>
    </lineage>
</organism>
<dbReference type="CDD" id="cd01288">
    <property type="entry name" value="FabZ"/>
    <property type="match status" value="1"/>
</dbReference>
<dbReference type="EC" id="4.2.1.59" evidence="10"/>
<dbReference type="InterPro" id="IPR010084">
    <property type="entry name" value="FabZ"/>
</dbReference>
<evidence type="ECO:0000256" key="2">
    <source>
        <dbReference type="ARBA" id="ARBA00004496"/>
    </source>
</evidence>
<dbReference type="NCBIfam" id="NF000582">
    <property type="entry name" value="PRK00006.1"/>
    <property type="match status" value="1"/>
</dbReference>
<dbReference type="SUPFAM" id="SSF54637">
    <property type="entry name" value="Thioesterase/thiol ester dehydrase-isomerase"/>
    <property type="match status" value="1"/>
</dbReference>
<comment type="function">
    <text evidence="9 10">Involved in unsaturated fatty acids biosynthesis. Catalyzes the dehydration of short chain beta-hydroxyacyl-ACPs and long chain saturated and unsaturated beta-hydroxyacyl-ACPs.</text>
</comment>
<dbReference type="GO" id="GO:0006633">
    <property type="term" value="P:fatty acid biosynthetic process"/>
    <property type="evidence" value="ECO:0007669"/>
    <property type="project" value="UniProtKB-UniRule"/>
</dbReference>
<dbReference type="FunFam" id="3.10.129.10:FF:000001">
    <property type="entry name" value="3-hydroxyacyl-[acyl-carrier-protein] dehydratase FabZ"/>
    <property type="match status" value="1"/>
</dbReference>
<dbReference type="HAMAP" id="MF_00406">
    <property type="entry name" value="FabZ"/>
    <property type="match status" value="1"/>
</dbReference>
<dbReference type="InterPro" id="IPR013114">
    <property type="entry name" value="FabA_FabZ"/>
</dbReference>
<comment type="similarity">
    <text evidence="3 10">Belongs to the thioester dehydratase family. FabZ subfamily.</text>
</comment>
<accession>C2KHS6</accession>
<reference evidence="11 12" key="1">
    <citation type="submission" date="2009-04" db="EMBL/GenBank/DDBJ databases">
        <authorList>
            <person name="Qin X."/>
            <person name="Bachman B."/>
            <person name="Battles P."/>
            <person name="Bell A."/>
            <person name="Bess C."/>
            <person name="Bickham C."/>
            <person name="Chaboub L."/>
            <person name="Chen D."/>
            <person name="Coyle M."/>
            <person name="Deiros D.R."/>
            <person name="Dinh H."/>
            <person name="Forbes L."/>
            <person name="Fowler G."/>
            <person name="Francisco L."/>
            <person name="Fu Q."/>
            <person name="Gubbala S."/>
            <person name="Hale W."/>
            <person name="Han Y."/>
            <person name="Hemphill L."/>
            <person name="Highlander S.K."/>
            <person name="Hirani K."/>
            <person name="Hogues M."/>
            <person name="Jackson L."/>
            <person name="Jakkamsetti A."/>
            <person name="Javaid M."/>
            <person name="Jiang H."/>
            <person name="Korchina V."/>
            <person name="Kovar C."/>
            <person name="Lara F."/>
            <person name="Lee S."/>
            <person name="Mata R."/>
            <person name="Mathew T."/>
            <person name="Moen C."/>
            <person name="Morales K."/>
            <person name="Munidasa M."/>
            <person name="Nazareth L."/>
            <person name="Ngo R."/>
            <person name="Nguyen L."/>
            <person name="Okwuonu G."/>
            <person name="Ongeri F."/>
            <person name="Patil S."/>
            <person name="Petrosino J."/>
            <person name="Pham C."/>
            <person name="Pham P."/>
            <person name="Pu L.-L."/>
            <person name="Puazo M."/>
            <person name="Raj R."/>
            <person name="Reid J."/>
            <person name="Rouhana J."/>
            <person name="Saada N."/>
            <person name="Shang Y."/>
            <person name="Simmons D."/>
            <person name="Thornton R."/>
            <person name="Warren J."/>
            <person name="Weissenberger G."/>
            <person name="Zhang J."/>
            <person name="Zhang L."/>
            <person name="Zhou C."/>
            <person name="Zhu D."/>
            <person name="Muzny D."/>
            <person name="Worley K."/>
            <person name="Gibbs R."/>
        </authorList>
    </citation>
    <scope>NUCLEOTIDE SEQUENCE [LARGE SCALE GENOMIC DNA]</scope>
    <source>
        <strain evidence="11 12">ATCC 19254</strain>
    </source>
</reference>
<keyword evidence="5 10" id="KW-0444">Lipid biosynthesis</keyword>
<dbReference type="GO" id="GO:0009245">
    <property type="term" value="P:lipid A biosynthetic process"/>
    <property type="evidence" value="ECO:0007669"/>
    <property type="project" value="UniProtKB-UniRule"/>
</dbReference>
<dbReference type="GO" id="GO:0005737">
    <property type="term" value="C:cytoplasm"/>
    <property type="evidence" value="ECO:0007669"/>
    <property type="project" value="UniProtKB-SubCell"/>
</dbReference>
<evidence type="ECO:0000256" key="4">
    <source>
        <dbReference type="ARBA" id="ARBA00022490"/>
    </source>
</evidence>
<comment type="catalytic activity">
    <reaction evidence="1 10">
        <text>a (3R)-hydroxyacyl-[ACP] = a (2E)-enoyl-[ACP] + H2O</text>
        <dbReference type="Rhea" id="RHEA:13097"/>
        <dbReference type="Rhea" id="RHEA-COMP:9925"/>
        <dbReference type="Rhea" id="RHEA-COMP:9945"/>
        <dbReference type="ChEBI" id="CHEBI:15377"/>
        <dbReference type="ChEBI" id="CHEBI:78784"/>
        <dbReference type="ChEBI" id="CHEBI:78827"/>
        <dbReference type="EC" id="4.2.1.59"/>
    </reaction>
</comment>
<keyword evidence="6 10" id="KW-0441">Lipid A biosynthesis</keyword>
<evidence type="ECO:0000256" key="10">
    <source>
        <dbReference type="HAMAP-Rule" id="MF_00406"/>
    </source>
</evidence>
<comment type="subcellular location">
    <subcellularLocation>
        <location evidence="2 10">Cytoplasm</location>
    </subcellularLocation>
</comment>
<dbReference type="AlphaFoldDB" id="C2KHS6"/>
<keyword evidence="8 10" id="KW-0456">Lyase</keyword>
<dbReference type="PANTHER" id="PTHR30272">
    <property type="entry name" value="3-HYDROXYACYL-[ACYL-CARRIER-PROTEIN] DEHYDRATASE"/>
    <property type="match status" value="1"/>
</dbReference>
<gene>
    <name evidence="10 11" type="primary">fabZ</name>
    <name evidence="11" type="ORF">HMPREF0555_0192</name>
</gene>
<evidence type="ECO:0000256" key="6">
    <source>
        <dbReference type="ARBA" id="ARBA00022556"/>
    </source>
</evidence>
<evidence type="ECO:0000313" key="11">
    <source>
        <dbReference type="EMBL" id="EEJ43138.1"/>
    </source>
</evidence>
<dbReference type="PANTHER" id="PTHR30272:SF1">
    <property type="entry name" value="3-HYDROXYACYL-[ACYL-CARRIER-PROTEIN] DEHYDRATASE"/>
    <property type="match status" value="1"/>
</dbReference>
<sequence length="161" mass="17965">MKYKYHTNVHNTYYEGAKMSILNTQQIQEILPHRYPMLMLDTVEELVPGERAVAIKNISVNEEIFQGHFPGNPTFPGALTVEALAQTGAVALLSMPEFKGKTAYFGGIKKARYRRMVRPGDQLRLEVTLDRLRGPIGTGKGIVWVGDKKATTAELTFIIGD</sequence>
<evidence type="ECO:0000256" key="9">
    <source>
        <dbReference type="ARBA" id="ARBA00025049"/>
    </source>
</evidence>
<dbReference type="GO" id="GO:0016020">
    <property type="term" value="C:membrane"/>
    <property type="evidence" value="ECO:0007669"/>
    <property type="project" value="GOC"/>
</dbReference>
<evidence type="ECO:0000256" key="7">
    <source>
        <dbReference type="ARBA" id="ARBA00023098"/>
    </source>
</evidence>
<protein>
    <recommendedName>
        <fullName evidence="10">3-hydroxyacyl-[acyl-carrier-protein] dehydratase FabZ</fullName>
        <ecNumber evidence="10">4.2.1.59</ecNumber>
    </recommendedName>
    <alternativeName>
        <fullName evidence="10">(3R)-hydroxymyristoyl-[acyl-carrier-protein] dehydratase</fullName>
        <shortName evidence="10">(3R)-hydroxymyristoyl-ACP dehydrase</shortName>
    </alternativeName>
    <alternativeName>
        <fullName evidence="10">Beta-hydroxyacyl-ACP dehydratase</fullName>
    </alternativeName>
</protein>
<dbReference type="Pfam" id="PF07977">
    <property type="entry name" value="FabA"/>
    <property type="match status" value="1"/>
</dbReference>
<dbReference type="GO" id="GO:0019171">
    <property type="term" value="F:(3R)-hydroxyacyl-[acyl-carrier-protein] dehydratase activity"/>
    <property type="evidence" value="ECO:0007669"/>
    <property type="project" value="UniProtKB-EC"/>
</dbReference>
<proteinExistence type="inferred from homology"/>
<feature type="active site" evidence="10">
    <location>
        <position position="68"/>
    </location>
</feature>
<keyword evidence="7 10" id="KW-0443">Lipid metabolism</keyword>
<keyword evidence="4 10" id="KW-0963">Cytoplasm</keyword>
<evidence type="ECO:0000256" key="3">
    <source>
        <dbReference type="ARBA" id="ARBA00009174"/>
    </source>
</evidence>
<evidence type="ECO:0000256" key="8">
    <source>
        <dbReference type="ARBA" id="ARBA00023239"/>
    </source>
</evidence>
<evidence type="ECO:0000313" key="12">
    <source>
        <dbReference type="Proteomes" id="UP000004283"/>
    </source>
</evidence>
<evidence type="ECO:0000256" key="5">
    <source>
        <dbReference type="ARBA" id="ARBA00022516"/>
    </source>
</evidence>
<comment type="caution">
    <text evidence="11">The sequence shown here is derived from an EMBL/GenBank/DDBJ whole genome shotgun (WGS) entry which is preliminary data.</text>
</comment>
<dbReference type="Proteomes" id="UP000004283">
    <property type="component" value="Unassembled WGS sequence"/>
</dbReference>
<dbReference type="InterPro" id="IPR029069">
    <property type="entry name" value="HotDog_dom_sf"/>
</dbReference>
<evidence type="ECO:0000256" key="1">
    <source>
        <dbReference type="ARBA" id="ARBA00001055"/>
    </source>
</evidence>
<dbReference type="Gene3D" id="3.10.129.10">
    <property type="entry name" value="Hotdog Thioesterase"/>
    <property type="match status" value="1"/>
</dbReference>